<name>A0A2C6LBA6_9APIC</name>
<dbReference type="Proteomes" id="UP000221165">
    <property type="component" value="Unassembled WGS sequence"/>
</dbReference>
<comment type="caution">
    <text evidence="9">The sequence shown here is derived from an EMBL/GenBank/DDBJ whole genome shotgun (WGS) entry which is preliminary data.</text>
</comment>
<comment type="similarity">
    <text evidence="5">Belongs to the DPH7 family.</text>
</comment>
<evidence type="ECO:0000313" key="10">
    <source>
        <dbReference type="Proteomes" id="UP000221165"/>
    </source>
</evidence>
<dbReference type="PROSITE" id="PS00678">
    <property type="entry name" value="WD_REPEATS_1"/>
    <property type="match status" value="1"/>
</dbReference>
<dbReference type="InterPro" id="IPR019775">
    <property type="entry name" value="WD40_repeat_CS"/>
</dbReference>
<evidence type="ECO:0000256" key="3">
    <source>
        <dbReference type="ARBA" id="ARBA00022737"/>
    </source>
</evidence>
<organism evidence="9 10">
    <name type="scientific">Cystoisospora suis</name>
    <dbReference type="NCBI Taxonomy" id="483139"/>
    <lineage>
        <taxon>Eukaryota</taxon>
        <taxon>Sar</taxon>
        <taxon>Alveolata</taxon>
        <taxon>Apicomplexa</taxon>
        <taxon>Conoidasida</taxon>
        <taxon>Coccidia</taxon>
        <taxon>Eucoccidiorida</taxon>
        <taxon>Eimeriorina</taxon>
        <taxon>Sarcocystidae</taxon>
        <taxon>Cystoisospora</taxon>
    </lineage>
</organism>
<dbReference type="InterPro" id="IPR015943">
    <property type="entry name" value="WD40/YVTN_repeat-like_dom_sf"/>
</dbReference>
<feature type="repeat" description="WD" evidence="8">
    <location>
        <begin position="427"/>
        <end position="463"/>
    </location>
</feature>
<dbReference type="PROSITE" id="PS50082">
    <property type="entry name" value="WD_REPEATS_2"/>
    <property type="match status" value="1"/>
</dbReference>
<proteinExistence type="inferred from homology"/>
<dbReference type="InterPro" id="IPR001680">
    <property type="entry name" value="WD40_rpt"/>
</dbReference>
<dbReference type="InterPro" id="IPR036322">
    <property type="entry name" value="WD40_repeat_dom_sf"/>
</dbReference>
<dbReference type="PANTHER" id="PTHR46042">
    <property type="entry name" value="DIPHTHINE METHYLTRANSFERASE"/>
    <property type="match status" value="1"/>
</dbReference>
<comment type="catalytic activity">
    <reaction evidence="7">
        <text>diphthine methyl ester-[translation elongation factor 2] + H2O = diphthine-[translation elongation factor 2] + methanol + H(+)</text>
        <dbReference type="Rhea" id="RHEA:42656"/>
        <dbReference type="Rhea" id="RHEA-COMP:10172"/>
        <dbReference type="Rhea" id="RHEA-COMP:10173"/>
        <dbReference type="ChEBI" id="CHEBI:15377"/>
        <dbReference type="ChEBI" id="CHEBI:15378"/>
        <dbReference type="ChEBI" id="CHEBI:17790"/>
        <dbReference type="ChEBI" id="CHEBI:79005"/>
        <dbReference type="ChEBI" id="CHEBI:82696"/>
        <dbReference type="EC" id="3.1.1.97"/>
    </reaction>
</comment>
<evidence type="ECO:0000256" key="4">
    <source>
        <dbReference type="ARBA" id="ARBA00022801"/>
    </source>
</evidence>
<accession>A0A2C6LBA6</accession>
<dbReference type="GO" id="GO:0061685">
    <property type="term" value="F:diphthine methylesterase activity"/>
    <property type="evidence" value="ECO:0007669"/>
    <property type="project" value="UniProtKB-EC"/>
</dbReference>
<dbReference type="GO" id="GO:0005737">
    <property type="term" value="C:cytoplasm"/>
    <property type="evidence" value="ECO:0007669"/>
    <property type="project" value="TreeGrafter"/>
</dbReference>
<protein>
    <recommendedName>
        <fullName evidence="6">methylated diphthine methylhydrolase</fullName>
        <ecNumber evidence="6">3.1.1.97</ecNumber>
    </recommendedName>
</protein>
<comment type="pathway">
    <text evidence="1">Protein modification; peptidyl-diphthamide biosynthesis.</text>
</comment>
<evidence type="ECO:0000256" key="7">
    <source>
        <dbReference type="ARBA" id="ARBA00047551"/>
    </source>
</evidence>
<dbReference type="SUPFAM" id="SSF50978">
    <property type="entry name" value="WD40 repeat-like"/>
    <property type="match status" value="1"/>
</dbReference>
<dbReference type="EMBL" id="MIGC01000750">
    <property type="protein sequence ID" value="PHJ24293.1"/>
    <property type="molecule type" value="Genomic_DNA"/>
</dbReference>
<keyword evidence="10" id="KW-1185">Reference proteome</keyword>
<feature type="non-terminal residue" evidence="9">
    <location>
        <position position="613"/>
    </location>
</feature>
<evidence type="ECO:0000256" key="2">
    <source>
        <dbReference type="ARBA" id="ARBA00022574"/>
    </source>
</evidence>
<dbReference type="AlphaFoldDB" id="A0A2C6LBA6"/>
<dbReference type="GO" id="GO:0017183">
    <property type="term" value="P:protein histidyl modification to diphthamide"/>
    <property type="evidence" value="ECO:0007669"/>
    <property type="project" value="TreeGrafter"/>
</dbReference>
<keyword evidence="2 8" id="KW-0853">WD repeat</keyword>
<evidence type="ECO:0000256" key="5">
    <source>
        <dbReference type="ARBA" id="ARBA00038092"/>
    </source>
</evidence>
<dbReference type="OrthoDB" id="329237at2759"/>
<dbReference type="GeneID" id="94425271"/>
<dbReference type="Pfam" id="PF00400">
    <property type="entry name" value="WD40"/>
    <property type="match status" value="2"/>
</dbReference>
<dbReference type="EC" id="3.1.1.97" evidence="6"/>
<dbReference type="PANTHER" id="PTHR46042:SF1">
    <property type="entry name" value="DIPHTHINE METHYLTRANSFERASE"/>
    <property type="match status" value="1"/>
</dbReference>
<keyword evidence="4" id="KW-0378">Hydrolase</keyword>
<reference evidence="9 10" key="1">
    <citation type="journal article" date="2017" name="Int. J. Parasitol.">
        <title>The genome of the protozoan parasite Cystoisospora suis and a reverse vaccinology approach to identify vaccine candidates.</title>
        <authorList>
            <person name="Palmieri N."/>
            <person name="Shrestha A."/>
            <person name="Ruttkowski B."/>
            <person name="Beck T."/>
            <person name="Vogl C."/>
            <person name="Tomley F."/>
            <person name="Blake D.P."/>
            <person name="Joachim A."/>
        </authorList>
    </citation>
    <scope>NUCLEOTIDE SEQUENCE [LARGE SCALE GENOMIC DNA]</scope>
    <source>
        <strain evidence="9 10">Wien I</strain>
    </source>
</reference>
<dbReference type="RefSeq" id="XP_067925966.1">
    <property type="nucleotide sequence ID" value="XM_068062060.1"/>
</dbReference>
<gene>
    <name evidence="9" type="ORF">CSUI_001857</name>
</gene>
<keyword evidence="3" id="KW-0677">Repeat</keyword>
<evidence type="ECO:0000256" key="1">
    <source>
        <dbReference type="ARBA" id="ARBA00005156"/>
    </source>
</evidence>
<evidence type="ECO:0000256" key="6">
    <source>
        <dbReference type="ARBA" id="ARBA00039131"/>
    </source>
</evidence>
<evidence type="ECO:0000313" key="9">
    <source>
        <dbReference type="EMBL" id="PHJ24293.1"/>
    </source>
</evidence>
<dbReference type="Gene3D" id="2.130.10.10">
    <property type="entry name" value="YVTN repeat-like/Quinoprotein amine dehydrogenase"/>
    <property type="match status" value="1"/>
</dbReference>
<evidence type="ECO:0000256" key="8">
    <source>
        <dbReference type="PROSITE-ProRule" id="PRU00221"/>
    </source>
</evidence>
<dbReference type="VEuPathDB" id="ToxoDB:CSUI_001857"/>
<sequence>MVRPPGLYVSLPFNADCLEVWSPQSFCWSGPLSPRKECDLFCPSCFRNQFSDVTEKKKLPAPTDAGCDTLGPPSNRLASPLRTPGNTIVGQDEIHSCRGLPVQPLTCPVLPHSREGAATESFAKREEESVAACGMWGVFGVGMYELVEAEERRRRGGLAFFRVRNRRTNQADGKADGVLTCEGDCVQEAVLNTVSQTSGLGETLLCEYSAPSSDLCLREVVLRGSQKEPGSSLCEEPACRLGCDGGAVPSPINDTMREQHVKTDGQEADGVTDWARNRENLLSNVAVEELGTFDVGAGLLDFRWLPAAHITPARIGVDESSRPLSATSSCRCSSVVAAVGSDRALHVLVVHPGSPESTGEKGRQANKCQVTQAACVLLLPQELEKECGDVIGVAVDSFMDDGRLVAACCSNGYASIVKDLEFVDLSWKAHDIETWCIVFDPHSRGNVLATGADDCTVCLWDIRCGFGNKGSKCGGLAAEETGVSATCSFRNHRSHSMGVTAATFCCSDPHLILTGSYDENVRVFDRRQLHTAVDSFKVSGGVWRLKWSSFPSGNAEDRLLLVAACHGGCEVWKASPGGQGFKRLAHFSGHESMAYGIAALPVCAGATAGSLAA</sequence>
<dbReference type="SMART" id="SM00320">
    <property type="entry name" value="WD40"/>
    <property type="match status" value="3"/>
</dbReference>
<dbReference type="InterPro" id="IPR052415">
    <property type="entry name" value="Diphthine_MTase"/>
</dbReference>